<evidence type="ECO:0000259" key="3">
    <source>
        <dbReference type="Pfam" id="PF01494"/>
    </source>
</evidence>
<dbReference type="InterPro" id="IPR036188">
    <property type="entry name" value="FAD/NAD-bd_sf"/>
</dbReference>
<dbReference type="AlphaFoldDB" id="A0A1H5SKX9"/>
<evidence type="ECO:0000313" key="4">
    <source>
        <dbReference type="EMBL" id="SEF51165.1"/>
    </source>
</evidence>
<dbReference type="EMBL" id="FNVU01000001">
    <property type="protein sequence ID" value="SEF51165.1"/>
    <property type="molecule type" value="Genomic_DNA"/>
</dbReference>
<dbReference type="PANTHER" id="PTHR13789:SF309">
    <property type="entry name" value="PUTATIVE (AFU_ORTHOLOGUE AFUA_6G14510)-RELATED"/>
    <property type="match status" value="1"/>
</dbReference>
<evidence type="ECO:0000256" key="2">
    <source>
        <dbReference type="ARBA" id="ARBA00023033"/>
    </source>
</evidence>
<dbReference type="GO" id="GO:0004497">
    <property type="term" value="F:monooxygenase activity"/>
    <property type="evidence" value="ECO:0007669"/>
    <property type="project" value="UniProtKB-KW"/>
</dbReference>
<sequence>MDTQDAQMSRQLKAVVVGGGVAGAASAVALRRIGADVTVYEGYEDPAGPVGSFLSLAVNGLRGLDVLDCLAEVQRAGFPVARQRMLTGRGKLIADVPRGRTSQDDLLSVTVQRADLVRVLREAALRAGARIVTGRRLDSPGCPEAADADLVVGADGIWSATRRALDPAFPDPVYAGLFSVSGGSRVGGAAGAGPGAGGLHPGSAGAVHPGAAVAGAGYPVGRAGAAVIPAERPGPDAPSAPEPVAFHMTFARRGAFIHLPAPDGTWWWSAQVAAVQAPESPESVGIDELAEAFRTEPHVVEVLRAGGETRSATLFHILAPVRRRQDGRTVLVGDAAHPVGAGQGASMAIEDAVLLARELHAAGGEVPAALAAFDRIRVERTGKMAKAASSNRDAKTAGPLAARARDLVMPWVFPRLYPRATRWLYAYDLGTLPGAS</sequence>
<dbReference type="Gene3D" id="3.50.50.60">
    <property type="entry name" value="FAD/NAD(P)-binding domain"/>
    <property type="match status" value="2"/>
</dbReference>
<dbReference type="Pfam" id="PF01494">
    <property type="entry name" value="FAD_binding_3"/>
    <property type="match status" value="1"/>
</dbReference>
<name>A0A1H5SKX9_9ACTN</name>
<dbReference type="InterPro" id="IPR050493">
    <property type="entry name" value="FAD-dep_Monooxygenase_BioMet"/>
</dbReference>
<evidence type="ECO:0000313" key="5">
    <source>
        <dbReference type="Proteomes" id="UP000236754"/>
    </source>
</evidence>
<dbReference type="Pfam" id="PF13450">
    <property type="entry name" value="NAD_binding_8"/>
    <property type="match status" value="1"/>
</dbReference>
<reference evidence="4 5" key="1">
    <citation type="submission" date="2016-10" db="EMBL/GenBank/DDBJ databases">
        <authorList>
            <person name="de Groot N.N."/>
        </authorList>
    </citation>
    <scope>NUCLEOTIDE SEQUENCE [LARGE SCALE GENOMIC DNA]</scope>
    <source>
        <strain evidence="4 5">CGMCC 4.2023</strain>
    </source>
</reference>
<feature type="domain" description="FAD-binding" evidence="3">
    <location>
        <begin position="265"/>
        <end position="362"/>
    </location>
</feature>
<keyword evidence="1" id="KW-0560">Oxidoreductase</keyword>
<keyword evidence="2" id="KW-0503">Monooxygenase</keyword>
<dbReference type="Proteomes" id="UP000236754">
    <property type="component" value="Unassembled WGS sequence"/>
</dbReference>
<dbReference type="PRINTS" id="PR00420">
    <property type="entry name" value="RNGMNOXGNASE"/>
</dbReference>
<protein>
    <submittedName>
        <fullName evidence="4">2-polyprenyl-6-methoxyphenol hydroxylase</fullName>
    </submittedName>
</protein>
<dbReference type="RefSeq" id="WP_235031712.1">
    <property type="nucleotide sequence ID" value="NZ_FNVU01000001.1"/>
</dbReference>
<dbReference type="PANTHER" id="PTHR13789">
    <property type="entry name" value="MONOOXYGENASE"/>
    <property type="match status" value="1"/>
</dbReference>
<dbReference type="GO" id="GO:0071949">
    <property type="term" value="F:FAD binding"/>
    <property type="evidence" value="ECO:0007669"/>
    <property type="project" value="InterPro"/>
</dbReference>
<accession>A0A1H5SKX9</accession>
<gene>
    <name evidence="4" type="ORF">SAMN05216223_101175</name>
</gene>
<organism evidence="4 5">
    <name type="scientific">Actinacidiphila yanglinensis</name>
    <dbReference type="NCBI Taxonomy" id="310779"/>
    <lineage>
        <taxon>Bacteria</taxon>
        <taxon>Bacillati</taxon>
        <taxon>Actinomycetota</taxon>
        <taxon>Actinomycetes</taxon>
        <taxon>Kitasatosporales</taxon>
        <taxon>Streptomycetaceae</taxon>
        <taxon>Actinacidiphila</taxon>
    </lineage>
</organism>
<dbReference type="InterPro" id="IPR002938">
    <property type="entry name" value="FAD-bd"/>
</dbReference>
<keyword evidence="5" id="KW-1185">Reference proteome</keyword>
<dbReference type="SUPFAM" id="SSF51905">
    <property type="entry name" value="FAD/NAD(P)-binding domain"/>
    <property type="match status" value="1"/>
</dbReference>
<evidence type="ECO:0000256" key="1">
    <source>
        <dbReference type="ARBA" id="ARBA00023002"/>
    </source>
</evidence>
<proteinExistence type="predicted"/>